<organism evidence="2 3">
    <name type="scientific">Corchorus capsularis</name>
    <name type="common">Jute</name>
    <dbReference type="NCBI Taxonomy" id="210143"/>
    <lineage>
        <taxon>Eukaryota</taxon>
        <taxon>Viridiplantae</taxon>
        <taxon>Streptophyta</taxon>
        <taxon>Embryophyta</taxon>
        <taxon>Tracheophyta</taxon>
        <taxon>Spermatophyta</taxon>
        <taxon>Magnoliopsida</taxon>
        <taxon>eudicotyledons</taxon>
        <taxon>Gunneridae</taxon>
        <taxon>Pentapetalae</taxon>
        <taxon>rosids</taxon>
        <taxon>malvids</taxon>
        <taxon>Malvales</taxon>
        <taxon>Malvaceae</taxon>
        <taxon>Grewioideae</taxon>
        <taxon>Apeibeae</taxon>
        <taxon>Corchorus</taxon>
    </lineage>
</organism>
<dbReference type="Gramene" id="OMO68863">
    <property type="protein sequence ID" value="OMO68863"/>
    <property type="gene ID" value="CCACVL1_19795"/>
</dbReference>
<evidence type="ECO:0000256" key="1">
    <source>
        <dbReference type="SAM" id="Phobius"/>
    </source>
</evidence>
<accession>A0A1R3HEX7</accession>
<keyword evidence="1" id="KW-0472">Membrane</keyword>
<comment type="caution">
    <text evidence="2">The sequence shown here is derived from an EMBL/GenBank/DDBJ whole genome shotgun (WGS) entry which is preliminary data.</text>
</comment>
<dbReference type="AlphaFoldDB" id="A0A1R3HEX7"/>
<dbReference type="Proteomes" id="UP000188268">
    <property type="component" value="Unassembled WGS sequence"/>
</dbReference>
<feature type="transmembrane region" description="Helical" evidence="1">
    <location>
        <begin position="26"/>
        <end position="43"/>
    </location>
</feature>
<sequence>MAAERKTGADALCKLLLYFSVSDPRLVTFFMLMIVLYCVYIRVAPGTHATEAAGQPNQKKVYHASKRETERENKIPAITEREGLEVPKGKEKAKPAIIKREGVEPTLKISSLKLEGGTKYFGDLDANRFCYVYYKTVKEAKDSMALHNNMLRFPQFLRYHLVFKDANGEAVIPVELFEHTVAQFQFLCSMQWKDNIMSRDYQGIIIELITAVTVLIDQGITHMELSLDNMISAEELVKVIAVRFPLVNSQLFDFAYMMGIARGKTSCASSSNVFLHTKVTSKVNPWLTSADA</sequence>
<protein>
    <submittedName>
        <fullName evidence="2">Uncharacterized protein</fullName>
    </submittedName>
</protein>
<keyword evidence="1" id="KW-0812">Transmembrane</keyword>
<reference evidence="2 3" key="1">
    <citation type="submission" date="2013-09" db="EMBL/GenBank/DDBJ databases">
        <title>Corchorus capsularis genome sequencing.</title>
        <authorList>
            <person name="Alam M."/>
            <person name="Haque M.S."/>
            <person name="Islam M.S."/>
            <person name="Emdad E.M."/>
            <person name="Islam M.M."/>
            <person name="Ahmed B."/>
            <person name="Halim A."/>
            <person name="Hossen Q.M.M."/>
            <person name="Hossain M.Z."/>
            <person name="Ahmed R."/>
            <person name="Khan M.M."/>
            <person name="Islam R."/>
            <person name="Rashid M.M."/>
            <person name="Khan S.A."/>
            <person name="Rahman M.S."/>
            <person name="Alam M."/>
        </authorList>
    </citation>
    <scope>NUCLEOTIDE SEQUENCE [LARGE SCALE GENOMIC DNA]</scope>
    <source>
        <strain evidence="3">cv. CVL-1</strain>
        <tissue evidence="2">Whole seedling</tissue>
    </source>
</reference>
<dbReference type="EMBL" id="AWWV01012142">
    <property type="protein sequence ID" value="OMO68863.1"/>
    <property type="molecule type" value="Genomic_DNA"/>
</dbReference>
<gene>
    <name evidence="2" type="ORF">CCACVL1_19795</name>
</gene>
<evidence type="ECO:0000313" key="3">
    <source>
        <dbReference type="Proteomes" id="UP000188268"/>
    </source>
</evidence>
<evidence type="ECO:0000313" key="2">
    <source>
        <dbReference type="EMBL" id="OMO68863.1"/>
    </source>
</evidence>
<keyword evidence="1" id="KW-1133">Transmembrane helix</keyword>
<name>A0A1R3HEX7_COCAP</name>
<proteinExistence type="predicted"/>
<keyword evidence="3" id="KW-1185">Reference proteome</keyword>